<reference evidence="3 4" key="1">
    <citation type="submission" date="2020-08" db="EMBL/GenBank/DDBJ databases">
        <title>Genomic Encyclopedia of Type Strains, Phase IV (KMG-IV): sequencing the most valuable type-strain genomes for metagenomic binning, comparative biology and taxonomic classification.</title>
        <authorList>
            <person name="Goeker M."/>
        </authorList>
    </citation>
    <scope>NUCLEOTIDE SEQUENCE [LARGE SCALE GENOMIC DNA]</scope>
    <source>
        <strain evidence="3 4">DSM 27244</strain>
    </source>
</reference>
<dbReference type="InterPro" id="IPR029069">
    <property type="entry name" value="HotDog_dom_sf"/>
</dbReference>
<comment type="caution">
    <text evidence="3">The sequence shown here is derived from an EMBL/GenBank/DDBJ whole genome shotgun (WGS) entry which is preliminary data.</text>
</comment>
<gene>
    <name evidence="3" type="ORF">FHR19_001917</name>
</gene>
<evidence type="ECO:0000313" key="3">
    <source>
        <dbReference type="EMBL" id="MBB5698572.1"/>
    </source>
</evidence>
<dbReference type="GO" id="GO:0016289">
    <property type="term" value="F:acyl-CoA hydrolase activity"/>
    <property type="evidence" value="ECO:0007669"/>
    <property type="project" value="UniProtKB-ARBA"/>
</dbReference>
<dbReference type="EMBL" id="JACIJJ010000002">
    <property type="protein sequence ID" value="MBB5698572.1"/>
    <property type="molecule type" value="Genomic_DNA"/>
</dbReference>
<keyword evidence="4" id="KW-1185">Reference proteome</keyword>
<dbReference type="Gene3D" id="3.10.129.10">
    <property type="entry name" value="Hotdog Thioesterase"/>
    <property type="match status" value="1"/>
</dbReference>
<dbReference type="NCBIfam" id="TIGR00369">
    <property type="entry name" value="unchar_dom_1"/>
    <property type="match status" value="1"/>
</dbReference>
<dbReference type="AlphaFoldDB" id="A0A7W9AQH6"/>
<accession>A0A7W9AQH6</accession>
<dbReference type="RefSeq" id="WP_184027399.1">
    <property type="nucleotide sequence ID" value="NZ_JACIJJ010000002.1"/>
</dbReference>
<evidence type="ECO:0000259" key="2">
    <source>
        <dbReference type="Pfam" id="PF03061"/>
    </source>
</evidence>
<dbReference type="Pfam" id="PF03061">
    <property type="entry name" value="4HBT"/>
    <property type="match status" value="1"/>
</dbReference>
<name>A0A7W9AQH6_9SPHN</name>
<organism evidence="3 4">
    <name type="scientific">Sphingomonas yantingensis</name>
    <dbReference type="NCBI Taxonomy" id="1241761"/>
    <lineage>
        <taxon>Bacteria</taxon>
        <taxon>Pseudomonadati</taxon>
        <taxon>Pseudomonadota</taxon>
        <taxon>Alphaproteobacteria</taxon>
        <taxon>Sphingomonadales</taxon>
        <taxon>Sphingomonadaceae</taxon>
        <taxon>Sphingomonas</taxon>
    </lineage>
</organism>
<proteinExistence type="predicted"/>
<evidence type="ECO:0000256" key="1">
    <source>
        <dbReference type="ARBA" id="ARBA00022801"/>
    </source>
</evidence>
<dbReference type="SUPFAM" id="SSF54637">
    <property type="entry name" value="Thioesterase/thiol ester dehydrase-isomerase"/>
    <property type="match status" value="1"/>
</dbReference>
<evidence type="ECO:0000313" key="4">
    <source>
        <dbReference type="Proteomes" id="UP000557739"/>
    </source>
</evidence>
<keyword evidence="1" id="KW-0378">Hydrolase</keyword>
<dbReference type="Proteomes" id="UP000557739">
    <property type="component" value="Unassembled WGS sequence"/>
</dbReference>
<feature type="domain" description="Thioesterase" evidence="2">
    <location>
        <begin position="41"/>
        <end position="110"/>
    </location>
</feature>
<dbReference type="CDD" id="cd03443">
    <property type="entry name" value="PaaI_thioesterase"/>
    <property type="match status" value="1"/>
</dbReference>
<sequence length="129" mass="14006">MTAPYAHELFQLEVLSIEPGAVTLALPHRRAYEHQPGWFQGAITTALGEYAASYAAATGAEPGSANLTLSQAIHFIGPARGERLIAEARVIEPGRTITHARADIHVEADGERRLCATLTLTMRHVQPRK</sequence>
<protein>
    <submittedName>
        <fullName evidence="3">Uncharacterized protein (TIGR00369 family)</fullName>
    </submittedName>
</protein>
<dbReference type="InterPro" id="IPR006683">
    <property type="entry name" value="Thioestr_dom"/>
</dbReference>
<dbReference type="InterPro" id="IPR003736">
    <property type="entry name" value="PAAI_dom"/>
</dbReference>